<feature type="region of interest" description="Disordered" evidence="1">
    <location>
        <begin position="335"/>
        <end position="436"/>
    </location>
</feature>
<evidence type="ECO:0000313" key="3">
    <source>
        <dbReference type="EMBL" id="QLI66751.1"/>
    </source>
</evidence>
<feature type="region of interest" description="Disordered" evidence="1">
    <location>
        <begin position="258"/>
        <end position="298"/>
    </location>
</feature>
<dbReference type="Gene3D" id="1.20.1270.60">
    <property type="entry name" value="Arfaptin homology (AH) domain/BAR domain"/>
    <property type="match status" value="1"/>
</dbReference>
<dbReference type="SMART" id="SM00721">
    <property type="entry name" value="BAR"/>
    <property type="match status" value="1"/>
</dbReference>
<name>A0A7D5UUB5_9HYPO</name>
<dbReference type="KEGG" id="mbrn:26242250"/>
<protein>
    <recommendedName>
        <fullName evidence="2">BAR domain-containing protein</fullName>
    </recommendedName>
</protein>
<dbReference type="EMBL" id="CP058933">
    <property type="protein sequence ID" value="QLI66751.1"/>
    <property type="molecule type" value="Genomic_DNA"/>
</dbReference>
<feature type="compositionally biased region" description="Pro residues" evidence="1">
    <location>
        <begin position="409"/>
        <end position="428"/>
    </location>
</feature>
<accession>A0A7D5UUB5</accession>
<feature type="compositionally biased region" description="Low complexity" evidence="1">
    <location>
        <begin position="387"/>
        <end position="398"/>
    </location>
</feature>
<dbReference type="RefSeq" id="XP_014544909.1">
    <property type="nucleotide sequence ID" value="XM_014689423.1"/>
</dbReference>
<sequence>MSFAKKLDRAVQWAGEKMGSEAKTAHSDEFQRLEAEMALRQEGMESLQKATTAYSKWISRRCDASEDKSRAPPTAVLGRAMVAHGNDFEPHSEFGNHLVVVGRANERIANLHSNYTEDVNANWLHHLDRNVAMMKEFQVVPTGFLLIDAITSFVQEMLLTVWIYQVARKKLESRRLAYDASVAKMHKAKRDDFRIEEEMRVSRTKFDDASEDVMRRMQDVQDTEAESIGALNSFLEAQLNYHERAAEELRRIRQSLVDGGRADSPQLDEIRISRARSSTSTSWHKTRQVSSEQLSPAERLPIRRLASSQAAQPPPPLPAPSQDPRQSLVRAATFGERTPLASAGTRMPSLARTATDRSSHTSPSEDVFRDDESTGSGDGSAGWGNRSTSSATSYDSSSRMTGGHEVKKAPPPPPPVNRAKKPPPPPVPARRAHLGY</sequence>
<keyword evidence="4" id="KW-1185">Reference proteome</keyword>
<dbReference type="InterPro" id="IPR027267">
    <property type="entry name" value="AH/BAR_dom_sf"/>
</dbReference>
<dbReference type="SUPFAM" id="SSF103657">
    <property type="entry name" value="BAR/IMD domain-like"/>
    <property type="match status" value="1"/>
</dbReference>
<evidence type="ECO:0000256" key="1">
    <source>
        <dbReference type="SAM" id="MobiDB-lite"/>
    </source>
</evidence>
<organism evidence="3 4">
    <name type="scientific">Metarhizium brunneum</name>
    <dbReference type="NCBI Taxonomy" id="500148"/>
    <lineage>
        <taxon>Eukaryota</taxon>
        <taxon>Fungi</taxon>
        <taxon>Dikarya</taxon>
        <taxon>Ascomycota</taxon>
        <taxon>Pezizomycotina</taxon>
        <taxon>Sordariomycetes</taxon>
        <taxon>Hypocreomycetidae</taxon>
        <taxon>Hypocreales</taxon>
        <taxon>Clavicipitaceae</taxon>
        <taxon>Metarhizium</taxon>
    </lineage>
</organism>
<dbReference type="GeneID" id="26242250"/>
<dbReference type="PROSITE" id="PS51021">
    <property type="entry name" value="BAR"/>
    <property type="match status" value="1"/>
</dbReference>
<dbReference type="InterPro" id="IPR004148">
    <property type="entry name" value="BAR_dom"/>
</dbReference>
<dbReference type="GO" id="GO:0005737">
    <property type="term" value="C:cytoplasm"/>
    <property type="evidence" value="ECO:0007669"/>
    <property type="project" value="InterPro"/>
</dbReference>
<gene>
    <name evidence="3" type="ORF">G6M90_00g047930</name>
</gene>
<feature type="domain" description="BAR" evidence="2">
    <location>
        <begin position="15"/>
        <end position="265"/>
    </location>
</feature>
<dbReference type="AlphaFoldDB" id="A0A7D5UUB5"/>
<dbReference type="Proteomes" id="UP000510686">
    <property type="component" value="Chromosome 2"/>
</dbReference>
<evidence type="ECO:0000313" key="4">
    <source>
        <dbReference type="Proteomes" id="UP000510686"/>
    </source>
</evidence>
<proteinExistence type="predicted"/>
<evidence type="ECO:0000259" key="2">
    <source>
        <dbReference type="PROSITE" id="PS51021"/>
    </source>
</evidence>
<reference evidence="3 4" key="1">
    <citation type="submission" date="2020-07" db="EMBL/GenBank/DDBJ databases">
        <title>Telomere length de novo assembly of all 7 chromosomes of the fungus, Metarhizium brunneum, using a novel assembly pipeline.</title>
        <authorList>
            <person name="Saud z."/>
            <person name="Kortsinoglou A."/>
            <person name="Kouvelis V.N."/>
            <person name="Butt T.M."/>
        </authorList>
    </citation>
    <scope>NUCLEOTIDE SEQUENCE [LARGE SCALE GENOMIC DNA]</scope>
    <source>
        <strain evidence="3 4">4556</strain>
    </source>
</reference>
<dbReference type="OrthoDB" id="14167at2759"/>
<dbReference type="Pfam" id="PF03114">
    <property type="entry name" value="BAR"/>
    <property type="match status" value="2"/>
</dbReference>